<gene>
    <name evidence="2" type="ORF">CO051_02095</name>
</gene>
<dbReference type="Gene3D" id="3.40.50.300">
    <property type="entry name" value="P-loop containing nucleotide triphosphate hydrolases"/>
    <property type="match status" value="1"/>
</dbReference>
<name>A0A2M8F179_9BACT</name>
<dbReference type="Proteomes" id="UP000231383">
    <property type="component" value="Unassembled WGS sequence"/>
</dbReference>
<accession>A0A2M8F179</accession>
<evidence type="ECO:0000313" key="3">
    <source>
        <dbReference type="Proteomes" id="UP000231383"/>
    </source>
</evidence>
<dbReference type="EMBL" id="PFSC01000055">
    <property type="protein sequence ID" value="PJC33052.1"/>
    <property type="molecule type" value="Genomic_DNA"/>
</dbReference>
<dbReference type="Pfam" id="PF13173">
    <property type="entry name" value="AAA_14"/>
    <property type="match status" value="1"/>
</dbReference>
<dbReference type="InterPro" id="IPR041682">
    <property type="entry name" value="AAA_14"/>
</dbReference>
<proteinExistence type="predicted"/>
<dbReference type="Pfam" id="PF13635">
    <property type="entry name" value="DUF4143"/>
    <property type="match status" value="1"/>
</dbReference>
<dbReference type="SUPFAM" id="SSF52540">
    <property type="entry name" value="P-loop containing nucleoside triphosphate hydrolases"/>
    <property type="match status" value="1"/>
</dbReference>
<evidence type="ECO:0000313" key="2">
    <source>
        <dbReference type="EMBL" id="PJC33052.1"/>
    </source>
</evidence>
<dbReference type="PANTHER" id="PTHR43566:SF1">
    <property type="entry name" value="AAA+ ATPASE DOMAIN-CONTAINING PROTEIN"/>
    <property type="match status" value="1"/>
</dbReference>
<dbReference type="PANTHER" id="PTHR43566">
    <property type="entry name" value="CONSERVED PROTEIN"/>
    <property type="match status" value="1"/>
</dbReference>
<evidence type="ECO:0000259" key="1">
    <source>
        <dbReference type="SMART" id="SM00382"/>
    </source>
</evidence>
<dbReference type="AlphaFoldDB" id="A0A2M8F179"/>
<organism evidence="2 3">
    <name type="scientific">Candidatus Roizmanbacteria bacterium CG_4_9_14_0_2_um_filter_39_13</name>
    <dbReference type="NCBI Taxonomy" id="1974839"/>
    <lineage>
        <taxon>Bacteria</taxon>
        <taxon>Candidatus Roizmaniibacteriota</taxon>
    </lineage>
</organism>
<comment type="caution">
    <text evidence="2">The sequence shown here is derived from an EMBL/GenBank/DDBJ whole genome shotgun (WGS) entry which is preliminary data.</text>
</comment>
<dbReference type="InterPro" id="IPR027417">
    <property type="entry name" value="P-loop_NTPase"/>
</dbReference>
<sequence length="375" mass="43606">MIPRIFDRLEDYIDPKRALIIYGPRRVGKTTLITQFLKRTQYKYKLDSGENLETQDVLSSQNFERIFAYVGSNELLVIDEAQHIPHIGMGLKIIVDHCPNVHIIATGSSSFDLSNKIGEPLTGRKRTLTLYPVSQYELKNTYSPHEQKLKINEFLIFGSYPDVLTSTYREKKIEYLYEIVNSYLLKDILTLEQVKGSKILVQLLKLLALQIGSEVSLNEISTHLGIDVKTVARYLDLFEKTFIIKSVGGFSRNLRKEVTSKYKYYFYDVGVRNAVIDQFNNLDVRTDVGALWENFVVMERLKKRSYANIYGTSYFWRTYDQQEVDIVEERDGKAYGFEIAWSNAKKKKEPKDWKNAWSDTSYEVVTSENYLDFVT</sequence>
<dbReference type="InterPro" id="IPR003593">
    <property type="entry name" value="AAA+_ATPase"/>
</dbReference>
<dbReference type="SMART" id="SM00382">
    <property type="entry name" value="AAA"/>
    <property type="match status" value="1"/>
</dbReference>
<reference evidence="3" key="1">
    <citation type="submission" date="2017-09" db="EMBL/GenBank/DDBJ databases">
        <title>Depth-based differentiation of microbial function through sediment-hosted aquifers and enrichment of novel symbionts in the deep terrestrial subsurface.</title>
        <authorList>
            <person name="Probst A.J."/>
            <person name="Ladd B."/>
            <person name="Jarett J.K."/>
            <person name="Geller-Mcgrath D.E."/>
            <person name="Sieber C.M.K."/>
            <person name="Emerson J.B."/>
            <person name="Anantharaman K."/>
            <person name="Thomas B.C."/>
            <person name="Malmstrom R."/>
            <person name="Stieglmeier M."/>
            <person name="Klingl A."/>
            <person name="Woyke T."/>
            <person name="Ryan C.M."/>
            <person name="Banfield J.F."/>
        </authorList>
    </citation>
    <scope>NUCLEOTIDE SEQUENCE [LARGE SCALE GENOMIC DNA]</scope>
</reference>
<dbReference type="InterPro" id="IPR025420">
    <property type="entry name" value="DUF4143"/>
</dbReference>
<protein>
    <submittedName>
        <fullName evidence="2">AAA family ATPase</fullName>
    </submittedName>
</protein>
<feature type="domain" description="AAA+ ATPase" evidence="1">
    <location>
        <begin position="15"/>
        <end position="137"/>
    </location>
</feature>